<evidence type="ECO:0000256" key="3">
    <source>
        <dbReference type="SAM" id="SignalP"/>
    </source>
</evidence>
<name>A0ABP0VRY0_9BRYO</name>
<evidence type="ECO:0000313" key="5">
    <source>
        <dbReference type="Proteomes" id="UP001497444"/>
    </source>
</evidence>
<keyword evidence="2" id="KW-0812">Transmembrane</keyword>
<keyword evidence="3" id="KW-0732">Signal</keyword>
<reference evidence="4 5" key="1">
    <citation type="submission" date="2024-02" db="EMBL/GenBank/DDBJ databases">
        <authorList>
            <consortium name="ELIXIR-Norway"/>
            <consortium name="Elixir Norway"/>
        </authorList>
    </citation>
    <scope>NUCLEOTIDE SEQUENCE [LARGE SCALE GENOMIC DNA]</scope>
</reference>
<accession>A0ABP0VRY0</accession>
<feature type="region of interest" description="Disordered" evidence="1">
    <location>
        <begin position="22"/>
        <end position="107"/>
    </location>
</feature>
<evidence type="ECO:0000256" key="2">
    <source>
        <dbReference type="SAM" id="Phobius"/>
    </source>
</evidence>
<dbReference type="EMBL" id="OZ020096">
    <property type="protein sequence ID" value="CAK9256558.1"/>
    <property type="molecule type" value="Genomic_DNA"/>
</dbReference>
<keyword evidence="5" id="KW-1185">Reference proteome</keyword>
<feature type="compositionally biased region" description="Low complexity" evidence="1">
    <location>
        <begin position="23"/>
        <end position="41"/>
    </location>
</feature>
<keyword evidence="2" id="KW-0472">Membrane</keyword>
<evidence type="ECO:0000256" key="1">
    <source>
        <dbReference type="SAM" id="MobiDB-lite"/>
    </source>
</evidence>
<protein>
    <recommendedName>
        <fullName evidence="6">Arabinogalactan-like protein</fullName>
    </recommendedName>
</protein>
<proteinExistence type="predicted"/>
<feature type="chain" id="PRO_5046458815" description="Arabinogalactan-like protein" evidence="3">
    <location>
        <begin position="19"/>
        <end position="130"/>
    </location>
</feature>
<feature type="transmembrane region" description="Helical" evidence="2">
    <location>
        <begin position="108"/>
        <end position="129"/>
    </location>
</feature>
<keyword evidence="2" id="KW-1133">Transmembrane helix</keyword>
<sequence>MQAAMAVMTLLISMCVSATEGLSPIGSPSTSPSPANSAPISFTGAPAPSRFLQGPTATPTPAASTGKTPSLAPSTGPSTVSSPVSSPRASGISSGGPAQSPGQNGGSLTLPSVMTALAFSVLGYVVVAVI</sequence>
<evidence type="ECO:0000313" key="4">
    <source>
        <dbReference type="EMBL" id="CAK9256558.1"/>
    </source>
</evidence>
<feature type="signal peptide" evidence="3">
    <location>
        <begin position="1"/>
        <end position="18"/>
    </location>
</feature>
<evidence type="ECO:0008006" key="6">
    <source>
        <dbReference type="Google" id="ProtNLM"/>
    </source>
</evidence>
<gene>
    <name evidence="4" type="ORF">CSSPJE1EN1_LOCUS2036</name>
</gene>
<organism evidence="4 5">
    <name type="scientific">Sphagnum jensenii</name>
    <dbReference type="NCBI Taxonomy" id="128206"/>
    <lineage>
        <taxon>Eukaryota</taxon>
        <taxon>Viridiplantae</taxon>
        <taxon>Streptophyta</taxon>
        <taxon>Embryophyta</taxon>
        <taxon>Bryophyta</taxon>
        <taxon>Sphagnophytina</taxon>
        <taxon>Sphagnopsida</taxon>
        <taxon>Sphagnales</taxon>
        <taxon>Sphagnaceae</taxon>
        <taxon>Sphagnum</taxon>
    </lineage>
</organism>
<dbReference type="Proteomes" id="UP001497444">
    <property type="component" value="Chromosome 1"/>
</dbReference>
<feature type="compositionally biased region" description="Low complexity" evidence="1">
    <location>
        <begin position="72"/>
        <end position="97"/>
    </location>
</feature>